<comment type="caution">
    <text evidence="2">The sequence shown here is derived from an EMBL/GenBank/DDBJ whole genome shotgun (WGS) entry which is preliminary data.</text>
</comment>
<proteinExistence type="inferred from homology"/>
<comment type="similarity">
    <text evidence="1">Belongs to the UPF0065 (bug) family.</text>
</comment>
<evidence type="ECO:0000313" key="2">
    <source>
        <dbReference type="EMBL" id="GGW80204.1"/>
    </source>
</evidence>
<dbReference type="Gene3D" id="3.40.190.150">
    <property type="entry name" value="Bordetella uptake gene, domain 1"/>
    <property type="match status" value="1"/>
</dbReference>
<dbReference type="InterPro" id="IPR005064">
    <property type="entry name" value="BUG"/>
</dbReference>
<dbReference type="PANTHER" id="PTHR42928">
    <property type="entry name" value="TRICARBOXYLATE-BINDING PROTEIN"/>
    <property type="match status" value="1"/>
</dbReference>
<evidence type="ECO:0000313" key="3">
    <source>
        <dbReference type="Proteomes" id="UP000608345"/>
    </source>
</evidence>
<dbReference type="Gene3D" id="3.40.190.10">
    <property type="entry name" value="Periplasmic binding protein-like II"/>
    <property type="match status" value="1"/>
</dbReference>
<reference evidence="2" key="1">
    <citation type="journal article" date="2014" name="Int. J. Syst. Evol. Microbiol.">
        <title>Complete genome sequence of Corynebacterium casei LMG S-19264T (=DSM 44701T), isolated from a smear-ripened cheese.</title>
        <authorList>
            <consortium name="US DOE Joint Genome Institute (JGI-PGF)"/>
            <person name="Walter F."/>
            <person name="Albersmeier A."/>
            <person name="Kalinowski J."/>
            <person name="Ruckert C."/>
        </authorList>
    </citation>
    <scope>NUCLEOTIDE SEQUENCE</scope>
    <source>
        <strain evidence="2">KCTC 23732</strain>
    </source>
</reference>
<dbReference type="PANTHER" id="PTHR42928:SF5">
    <property type="entry name" value="BLR1237 PROTEIN"/>
    <property type="match status" value="1"/>
</dbReference>
<gene>
    <name evidence="2" type="ORF">GCM10011450_07560</name>
</gene>
<protein>
    <submittedName>
        <fullName evidence="2">Uncharacterized protein</fullName>
    </submittedName>
</protein>
<name>A0A918MWN9_9BURK</name>
<dbReference type="Proteomes" id="UP000608345">
    <property type="component" value="Unassembled WGS sequence"/>
</dbReference>
<keyword evidence="3" id="KW-1185">Reference proteome</keyword>
<accession>A0A918MWN9</accession>
<dbReference type="InterPro" id="IPR042100">
    <property type="entry name" value="Bug_dom1"/>
</dbReference>
<dbReference type="AlphaFoldDB" id="A0A918MWN9"/>
<dbReference type="Pfam" id="PF03401">
    <property type="entry name" value="TctC"/>
    <property type="match status" value="1"/>
</dbReference>
<dbReference type="EMBL" id="BMYS01000003">
    <property type="protein sequence ID" value="GGW80204.1"/>
    <property type="molecule type" value="Genomic_DNA"/>
</dbReference>
<sequence length="125" mass="13539">MILNISRSIAHGLEKQIKQVVVVENKPGAKTALRAKQVTTSKPDGYTILMATGSTLLLNPMLYKKLSYDASDLVPIALVAETPLIFTVNNKIQVDSIESFIKLASSKKANMFTYASTGTGTSTFE</sequence>
<evidence type="ECO:0000256" key="1">
    <source>
        <dbReference type="ARBA" id="ARBA00006987"/>
    </source>
</evidence>
<organism evidence="2 3">
    <name type="scientific">Advenella faeciporci</name>
    <dbReference type="NCBI Taxonomy" id="797535"/>
    <lineage>
        <taxon>Bacteria</taxon>
        <taxon>Pseudomonadati</taxon>
        <taxon>Pseudomonadota</taxon>
        <taxon>Betaproteobacteria</taxon>
        <taxon>Burkholderiales</taxon>
        <taxon>Alcaligenaceae</taxon>
    </lineage>
</organism>
<dbReference type="RefSeq" id="WP_189384129.1">
    <property type="nucleotide sequence ID" value="NZ_BAABFY010000007.1"/>
</dbReference>
<reference evidence="2" key="2">
    <citation type="submission" date="2020-09" db="EMBL/GenBank/DDBJ databases">
        <authorList>
            <person name="Sun Q."/>
            <person name="Kim S."/>
        </authorList>
    </citation>
    <scope>NUCLEOTIDE SEQUENCE</scope>
    <source>
        <strain evidence="2">KCTC 23732</strain>
    </source>
</reference>